<comment type="caution">
    <text evidence="5">The sequence shown here is derived from an EMBL/GenBank/DDBJ whole genome shotgun (WGS) entry which is preliminary data.</text>
</comment>
<evidence type="ECO:0000256" key="3">
    <source>
        <dbReference type="SAM" id="Phobius"/>
    </source>
</evidence>
<keyword evidence="3" id="KW-0472">Membrane</keyword>
<name>A0A6P2CHT1_9NOCA</name>
<dbReference type="AlphaFoldDB" id="A0A6P2CHT1"/>
<evidence type="ECO:0000313" key="6">
    <source>
        <dbReference type="Proteomes" id="UP000471120"/>
    </source>
</evidence>
<dbReference type="Proteomes" id="UP000471120">
    <property type="component" value="Unassembled WGS sequence"/>
</dbReference>
<feature type="region of interest" description="Disordered" evidence="2">
    <location>
        <begin position="1"/>
        <end position="21"/>
    </location>
</feature>
<gene>
    <name evidence="5" type="ORF">DW322_19010</name>
</gene>
<evidence type="ECO:0000313" key="5">
    <source>
        <dbReference type="EMBL" id="TXG91892.1"/>
    </source>
</evidence>
<feature type="transmembrane region" description="Helical" evidence="3">
    <location>
        <begin position="146"/>
        <end position="167"/>
    </location>
</feature>
<evidence type="ECO:0000256" key="2">
    <source>
        <dbReference type="SAM" id="MobiDB-lite"/>
    </source>
</evidence>
<dbReference type="Pfam" id="PF19803">
    <property type="entry name" value="DUF6286"/>
    <property type="match status" value="1"/>
</dbReference>
<proteinExistence type="inferred from homology"/>
<comment type="similarity">
    <text evidence="1">Belongs to the asp23 family.</text>
</comment>
<dbReference type="Pfam" id="PF03780">
    <property type="entry name" value="Asp23"/>
    <property type="match status" value="1"/>
</dbReference>
<protein>
    <submittedName>
        <fullName evidence="5">Asp23/Gls24 family envelope stress response protein</fullName>
    </submittedName>
</protein>
<sequence>MAEPGTTVRARSPRPGEDPADRGALVIRDRVVAHIVEAAALSVPEVVRTGSSLTRLTGRDLPRAELSTGDGSVAVTLYLAVRWPVRLDTLGARVRARVVDEVTRLTGLRVTDLNVVVAGAAPGLGETPVDDEVPRTDPVRANTPRAVPAAVPAAIVTAIGALGLAFVCARELLIAHDRIGGAPWVRNTVEWASRLHWSDWIIPAIVAAVALGLVLLAAALKPRPRTHLALRTTPGETPVVWTRPRDLARASSSLARSVAAVQTARTAVDRRHVTVTTHATGDPADVDATVRTAVAPVIALLDDDRRVRIRTRP</sequence>
<dbReference type="InterPro" id="IPR046253">
    <property type="entry name" value="DUF6286"/>
</dbReference>
<evidence type="ECO:0000256" key="1">
    <source>
        <dbReference type="ARBA" id="ARBA00005721"/>
    </source>
</evidence>
<reference evidence="5 6" key="1">
    <citation type="submission" date="2018-07" db="EMBL/GenBank/DDBJ databases">
        <title>Genome sequence of Rhodococcus rhodnii ATCC 35071 from Rhodnius prolixus.</title>
        <authorList>
            <person name="Patel V."/>
            <person name="Vogel K.J."/>
        </authorList>
    </citation>
    <scope>NUCLEOTIDE SEQUENCE [LARGE SCALE GENOMIC DNA]</scope>
    <source>
        <strain evidence="5 6">ATCC 35071</strain>
    </source>
</reference>
<organism evidence="5 6">
    <name type="scientific">Rhodococcus rhodnii</name>
    <dbReference type="NCBI Taxonomy" id="38312"/>
    <lineage>
        <taxon>Bacteria</taxon>
        <taxon>Bacillati</taxon>
        <taxon>Actinomycetota</taxon>
        <taxon>Actinomycetes</taxon>
        <taxon>Mycobacteriales</taxon>
        <taxon>Nocardiaceae</taxon>
        <taxon>Rhodococcus</taxon>
    </lineage>
</organism>
<dbReference type="RefSeq" id="WP_010839080.1">
    <property type="nucleotide sequence ID" value="NZ_QRCM01000001.1"/>
</dbReference>
<accession>A0A6P2CHT1</accession>
<keyword evidence="3" id="KW-0812">Transmembrane</keyword>
<dbReference type="InterPro" id="IPR005531">
    <property type="entry name" value="Asp23"/>
</dbReference>
<keyword evidence="3" id="KW-1133">Transmembrane helix</keyword>
<feature type="transmembrane region" description="Helical" evidence="3">
    <location>
        <begin position="200"/>
        <end position="220"/>
    </location>
</feature>
<dbReference type="EMBL" id="QRCM01000001">
    <property type="protein sequence ID" value="TXG91892.1"/>
    <property type="molecule type" value="Genomic_DNA"/>
</dbReference>
<feature type="domain" description="DUF6286" evidence="4">
    <location>
        <begin position="210"/>
        <end position="312"/>
    </location>
</feature>
<evidence type="ECO:0000259" key="4">
    <source>
        <dbReference type="Pfam" id="PF19803"/>
    </source>
</evidence>